<sequence>MTVDEIIKKVKKHYNREWWEKWWDSNVQGCPDTDEFDTKEDRIKEELRLTGEISTLDDLVEFLQLMEDDEAVRVLIELLTDK</sequence>
<gene>
    <name evidence="1" type="ORF">LCGC14_1646110</name>
</gene>
<organism evidence="1">
    <name type="scientific">marine sediment metagenome</name>
    <dbReference type="NCBI Taxonomy" id="412755"/>
    <lineage>
        <taxon>unclassified sequences</taxon>
        <taxon>metagenomes</taxon>
        <taxon>ecological metagenomes</taxon>
    </lineage>
</organism>
<proteinExistence type="predicted"/>
<protein>
    <submittedName>
        <fullName evidence="1">Uncharacterized protein</fullName>
    </submittedName>
</protein>
<comment type="caution">
    <text evidence="1">The sequence shown here is derived from an EMBL/GenBank/DDBJ whole genome shotgun (WGS) entry which is preliminary data.</text>
</comment>
<reference evidence="1" key="1">
    <citation type="journal article" date="2015" name="Nature">
        <title>Complex archaea that bridge the gap between prokaryotes and eukaryotes.</title>
        <authorList>
            <person name="Spang A."/>
            <person name="Saw J.H."/>
            <person name="Jorgensen S.L."/>
            <person name="Zaremba-Niedzwiedzka K."/>
            <person name="Martijn J."/>
            <person name="Lind A.E."/>
            <person name="van Eijk R."/>
            <person name="Schleper C."/>
            <person name="Guy L."/>
            <person name="Ettema T.J."/>
        </authorList>
    </citation>
    <scope>NUCLEOTIDE SEQUENCE</scope>
</reference>
<dbReference type="EMBL" id="LAZR01013780">
    <property type="protein sequence ID" value="KKM20379.1"/>
    <property type="molecule type" value="Genomic_DNA"/>
</dbReference>
<name>A0A0F9IKQ2_9ZZZZ</name>
<dbReference type="AlphaFoldDB" id="A0A0F9IKQ2"/>
<evidence type="ECO:0000313" key="1">
    <source>
        <dbReference type="EMBL" id="KKM20379.1"/>
    </source>
</evidence>
<accession>A0A0F9IKQ2</accession>